<dbReference type="KEGG" id="rpx:Rpdx1_2937"/>
<dbReference type="AlphaFoldDB" id="E6VL25"/>
<evidence type="ECO:0000313" key="1">
    <source>
        <dbReference type="EMBL" id="ADU44520.1"/>
    </source>
</evidence>
<organism evidence="1 2">
    <name type="scientific">Rhodopseudomonas palustris (strain DX-1)</name>
    <dbReference type="NCBI Taxonomy" id="652103"/>
    <lineage>
        <taxon>Bacteria</taxon>
        <taxon>Pseudomonadati</taxon>
        <taxon>Pseudomonadota</taxon>
        <taxon>Alphaproteobacteria</taxon>
        <taxon>Hyphomicrobiales</taxon>
        <taxon>Nitrobacteraceae</taxon>
        <taxon>Rhodopseudomonas</taxon>
    </lineage>
</organism>
<gene>
    <name evidence="1" type="ordered locus">Rpdx1_2937</name>
</gene>
<name>E6VL25_RHOPX</name>
<accession>E6VL25</accession>
<dbReference type="BioCyc" id="RPAL652103:RPDX1_RS14485-MONOMER"/>
<dbReference type="OrthoDB" id="8264844at2"/>
<sequence>MSEEPRISVNLPFPGFYNSLYSSEIDDIEQQEAEYFSEHRQAEDGVPQELRVDQDKVTEILFDVTDYSSAYLALAKTYAAAFDDVVSAELDLKLSLVWEEMTSPREYNFETDRIFCSMPLSVAEELLRRSEAGEHARLAEVIRERFTSRPGFSSFYSNDIADWLEKPLEDWDHNEVGTLLAAMMDDPNDRNLTIYYTTVRGEGAYDAWSNAVDWEAFDRKVEEAREELAEALRADDLSYTQPPPRCDRTVDMFTGREG</sequence>
<reference evidence="1" key="1">
    <citation type="submission" date="2010-12" db="EMBL/GenBank/DDBJ databases">
        <title>Complete sequence of Rhodopseudomonas palustris DX-1.</title>
        <authorList>
            <consortium name="US DOE Joint Genome Institute"/>
            <person name="Lucas S."/>
            <person name="Copeland A."/>
            <person name="Lapidus A."/>
            <person name="Cheng J.-F."/>
            <person name="Goodwin L."/>
            <person name="Pitluck S."/>
            <person name="Misra M."/>
            <person name="Chertkov O."/>
            <person name="Detter J.C."/>
            <person name="Han C."/>
            <person name="Tapia R."/>
            <person name="Land M."/>
            <person name="Hauser L."/>
            <person name="Kyrpides N."/>
            <person name="Ivanova N."/>
            <person name="Ovchinnikova G."/>
            <person name="Logan B."/>
            <person name="Oda Y."/>
            <person name="Harwood C."/>
            <person name="Woyke T."/>
        </authorList>
    </citation>
    <scope>NUCLEOTIDE SEQUENCE [LARGE SCALE GENOMIC DNA]</scope>
    <source>
        <strain evidence="1">DX-1</strain>
    </source>
</reference>
<evidence type="ECO:0000313" key="2">
    <source>
        <dbReference type="Proteomes" id="UP000001402"/>
    </source>
</evidence>
<protein>
    <submittedName>
        <fullName evidence="1">Uncharacterized protein</fullName>
    </submittedName>
</protein>
<proteinExistence type="predicted"/>
<dbReference type="HOGENOM" id="CLU_1179483_0_0_5"/>
<dbReference type="STRING" id="652103.Rpdx1_2937"/>
<dbReference type="EMBL" id="CP002418">
    <property type="protein sequence ID" value="ADU44520.1"/>
    <property type="molecule type" value="Genomic_DNA"/>
</dbReference>
<dbReference type="Proteomes" id="UP000001402">
    <property type="component" value="Chromosome"/>
</dbReference>